<dbReference type="OrthoDB" id="9803913at2"/>
<evidence type="ECO:0000259" key="7">
    <source>
        <dbReference type="SMART" id="SM00479"/>
    </source>
</evidence>
<dbReference type="SMART" id="SM00479">
    <property type="entry name" value="EXOIII"/>
    <property type="match status" value="1"/>
</dbReference>
<dbReference type="EMBL" id="NPEX01000007">
    <property type="protein sequence ID" value="RAI45804.1"/>
    <property type="molecule type" value="Genomic_DNA"/>
</dbReference>
<dbReference type="GO" id="GO:0008408">
    <property type="term" value="F:3'-5' exonuclease activity"/>
    <property type="evidence" value="ECO:0007669"/>
    <property type="project" value="TreeGrafter"/>
</dbReference>
<proteinExistence type="predicted"/>
<dbReference type="EC" id="2.7.7.7" evidence="1"/>
<dbReference type="GO" id="GO:0006260">
    <property type="term" value="P:DNA replication"/>
    <property type="evidence" value="ECO:0007669"/>
    <property type="project" value="InterPro"/>
</dbReference>
<evidence type="ECO:0000256" key="6">
    <source>
        <dbReference type="ARBA" id="ARBA00049244"/>
    </source>
</evidence>
<gene>
    <name evidence="8" type="ORF">CH341_02035</name>
</gene>
<protein>
    <recommendedName>
        <fullName evidence="1">DNA-directed DNA polymerase</fullName>
        <ecNumber evidence="1">2.7.7.7</ecNumber>
    </recommendedName>
</protein>
<keyword evidence="4" id="KW-0269">Exonuclease</keyword>
<dbReference type="InterPro" id="IPR012337">
    <property type="entry name" value="RNaseH-like_sf"/>
</dbReference>
<sequence length="217" mass="23524">MHAPGFLDGHDRLVAFDAETTGKRTPEVAFIRKQPLGWRAPGIMIEVGFVELLRDGAGWRKGETWRTLVNPDAPIDPAAIKVHGIKPAVLKNAPRFPAILPQLRDFIGEAPIVAHASENEKSFLDYEFARAKAIAWGESAYAAGRYVCTQRLYAQIFPGASTSLTAMCDRLALDASARDDRHGALLDADMTADALILLEQILKGGGSAAPRSWTFGG</sequence>
<keyword evidence="2" id="KW-0540">Nuclease</keyword>
<dbReference type="InterPro" id="IPR006054">
    <property type="entry name" value="DnaQ"/>
</dbReference>
<comment type="caution">
    <text evidence="8">The sequence shown here is derived from an EMBL/GenBank/DDBJ whole genome shotgun (WGS) entry which is preliminary data.</text>
</comment>
<dbReference type="InterPro" id="IPR013520">
    <property type="entry name" value="Ribonucl_H"/>
</dbReference>
<keyword evidence="9" id="KW-1185">Reference proteome</keyword>
<dbReference type="PANTHER" id="PTHR30231:SF4">
    <property type="entry name" value="PROTEIN NEN2"/>
    <property type="match status" value="1"/>
</dbReference>
<dbReference type="Gene3D" id="3.30.420.10">
    <property type="entry name" value="Ribonuclease H-like superfamily/Ribonuclease H"/>
    <property type="match status" value="1"/>
</dbReference>
<dbReference type="GO" id="GO:0003677">
    <property type="term" value="F:DNA binding"/>
    <property type="evidence" value="ECO:0007669"/>
    <property type="project" value="InterPro"/>
</dbReference>
<dbReference type="GO" id="GO:0003887">
    <property type="term" value="F:DNA-directed DNA polymerase activity"/>
    <property type="evidence" value="ECO:0007669"/>
    <property type="project" value="UniProtKB-EC"/>
</dbReference>
<accession>A0A327L6J4</accession>
<evidence type="ECO:0000256" key="3">
    <source>
        <dbReference type="ARBA" id="ARBA00022801"/>
    </source>
</evidence>
<dbReference type="RefSeq" id="WP_111417368.1">
    <property type="nucleotide sequence ID" value="NZ_NPEX01000007.1"/>
</dbReference>
<dbReference type="AlphaFoldDB" id="A0A327L6J4"/>
<reference evidence="8 9" key="1">
    <citation type="submission" date="2017-07" db="EMBL/GenBank/DDBJ databases">
        <title>Draft Genome Sequences of Select Purple Nonsulfur Bacteria.</title>
        <authorList>
            <person name="Lasarre B."/>
            <person name="Mckinlay J.B."/>
        </authorList>
    </citation>
    <scope>NUCLEOTIDE SEQUENCE [LARGE SCALE GENOMIC DNA]</scope>
    <source>
        <strain evidence="8 9">DSM 5909</strain>
    </source>
</reference>
<evidence type="ECO:0000256" key="4">
    <source>
        <dbReference type="ARBA" id="ARBA00022839"/>
    </source>
</evidence>
<evidence type="ECO:0000256" key="2">
    <source>
        <dbReference type="ARBA" id="ARBA00022722"/>
    </source>
</evidence>
<comment type="function">
    <text evidence="5">DNA polymerase III is a complex, multichain enzyme responsible for most of the replicative synthesis in bacteria. The epsilon subunit contain the editing function and is a proofreading 3'-5' exonuclease.</text>
</comment>
<dbReference type="NCBIfam" id="TIGR00573">
    <property type="entry name" value="dnaq"/>
    <property type="match status" value="1"/>
</dbReference>
<feature type="domain" description="Exonuclease" evidence="7">
    <location>
        <begin position="12"/>
        <end position="204"/>
    </location>
</feature>
<evidence type="ECO:0000313" key="8">
    <source>
        <dbReference type="EMBL" id="RAI45804.1"/>
    </source>
</evidence>
<dbReference type="InterPro" id="IPR036397">
    <property type="entry name" value="RNaseH_sf"/>
</dbReference>
<keyword evidence="3" id="KW-0378">Hydrolase</keyword>
<dbReference type="Proteomes" id="UP000249130">
    <property type="component" value="Unassembled WGS sequence"/>
</dbReference>
<dbReference type="Pfam" id="PF00929">
    <property type="entry name" value="RNase_T"/>
    <property type="match status" value="1"/>
</dbReference>
<evidence type="ECO:0000256" key="5">
    <source>
        <dbReference type="ARBA" id="ARBA00025483"/>
    </source>
</evidence>
<comment type="catalytic activity">
    <reaction evidence="6">
        <text>DNA(n) + a 2'-deoxyribonucleoside 5'-triphosphate = DNA(n+1) + diphosphate</text>
        <dbReference type="Rhea" id="RHEA:22508"/>
        <dbReference type="Rhea" id="RHEA-COMP:17339"/>
        <dbReference type="Rhea" id="RHEA-COMP:17340"/>
        <dbReference type="ChEBI" id="CHEBI:33019"/>
        <dbReference type="ChEBI" id="CHEBI:61560"/>
        <dbReference type="ChEBI" id="CHEBI:173112"/>
        <dbReference type="EC" id="2.7.7.7"/>
    </reaction>
</comment>
<dbReference type="SUPFAM" id="SSF53098">
    <property type="entry name" value="Ribonuclease H-like"/>
    <property type="match status" value="1"/>
</dbReference>
<evidence type="ECO:0000313" key="9">
    <source>
        <dbReference type="Proteomes" id="UP000249130"/>
    </source>
</evidence>
<name>A0A327L6J4_9BRAD</name>
<organism evidence="8 9">
    <name type="scientific">Rhodoplanes roseus</name>
    <dbReference type="NCBI Taxonomy" id="29409"/>
    <lineage>
        <taxon>Bacteria</taxon>
        <taxon>Pseudomonadati</taxon>
        <taxon>Pseudomonadota</taxon>
        <taxon>Alphaproteobacteria</taxon>
        <taxon>Hyphomicrobiales</taxon>
        <taxon>Nitrobacteraceae</taxon>
        <taxon>Rhodoplanes</taxon>
    </lineage>
</organism>
<dbReference type="PANTHER" id="PTHR30231">
    <property type="entry name" value="DNA POLYMERASE III SUBUNIT EPSILON"/>
    <property type="match status" value="1"/>
</dbReference>
<evidence type="ECO:0000256" key="1">
    <source>
        <dbReference type="ARBA" id="ARBA00012417"/>
    </source>
</evidence>